<dbReference type="Pfam" id="PF22753">
    <property type="entry name" value="Ape1_N"/>
    <property type="match status" value="1"/>
</dbReference>
<reference evidence="4" key="1">
    <citation type="journal article" date="2021" name="PeerJ">
        <title>Extensive microbial diversity within the chicken gut microbiome revealed by metagenomics and culture.</title>
        <authorList>
            <person name="Gilroy R."/>
            <person name="Ravi A."/>
            <person name="Getino M."/>
            <person name="Pursley I."/>
            <person name="Horton D.L."/>
            <person name="Alikhan N.F."/>
            <person name="Baker D."/>
            <person name="Gharbi K."/>
            <person name="Hall N."/>
            <person name="Watson M."/>
            <person name="Adriaenssens E.M."/>
            <person name="Foster-Nyarko E."/>
            <person name="Jarju S."/>
            <person name="Secka A."/>
            <person name="Antonio M."/>
            <person name="Oren A."/>
            <person name="Chaudhuri R.R."/>
            <person name="La Ragione R."/>
            <person name="Hildebrand F."/>
            <person name="Pallen M.J."/>
        </authorList>
    </citation>
    <scope>NUCLEOTIDE SEQUENCE</scope>
    <source>
        <strain evidence="4">CHK160-9182</strain>
    </source>
</reference>
<evidence type="ECO:0000259" key="3">
    <source>
        <dbReference type="Pfam" id="PF22753"/>
    </source>
</evidence>
<reference evidence="4" key="2">
    <citation type="submission" date="2021-04" db="EMBL/GenBank/DDBJ databases">
        <authorList>
            <person name="Gilroy R."/>
        </authorList>
    </citation>
    <scope>NUCLEOTIDE SEQUENCE</scope>
    <source>
        <strain evidence="4">CHK160-9182</strain>
    </source>
</reference>
<name>A0A9D1Q719_9GAMM</name>
<dbReference type="Gene3D" id="2.60.120.1360">
    <property type="match status" value="1"/>
</dbReference>
<feature type="chain" id="PRO_5038449670" description="SGNH hydrolase-type esterase domain-containing protein" evidence="1">
    <location>
        <begin position="22"/>
        <end position="398"/>
    </location>
</feature>
<dbReference type="Pfam" id="PF13472">
    <property type="entry name" value="Lipase_GDSL_2"/>
    <property type="match status" value="1"/>
</dbReference>
<dbReference type="GO" id="GO:0016788">
    <property type="term" value="F:hydrolase activity, acting on ester bonds"/>
    <property type="evidence" value="ECO:0007669"/>
    <property type="project" value="UniProtKB-ARBA"/>
</dbReference>
<dbReference type="InterPro" id="IPR055041">
    <property type="entry name" value="Ape1_N"/>
</dbReference>
<evidence type="ECO:0000313" key="4">
    <source>
        <dbReference type="EMBL" id="HIW07673.1"/>
    </source>
</evidence>
<accession>A0A9D1Q719</accession>
<dbReference type="InterPro" id="IPR013830">
    <property type="entry name" value="SGNH_hydro"/>
</dbReference>
<dbReference type="PANTHER" id="PTHR30383:SF29">
    <property type="entry name" value="SGNH HYDROLASE-TYPE ESTERASE DOMAIN-CONTAINING PROTEIN"/>
    <property type="match status" value="1"/>
</dbReference>
<feature type="signal peptide" evidence="1">
    <location>
        <begin position="1"/>
        <end position="21"/>
    </location>
</feature>
<proteinExistence type="predicted"/>
<dbReference type="AlphaFoldDB" id="A0A9D1Q719"/>
<comment type="caution">
    <text evidence="4">The sequence shown here is derived from an EMBL/GenBank/DDBJ whole genome shotgun (WGS) entry which is preliminary data.</text>
</comment>
<dbReference type="EMBL" id="DXHP01000218">
    <property type="protein sequence ID" value="HIW07673.1"/>
    <property type="molecule type" value="Genomic_DNA"/>
</dbReference>
<dbReference type="SUPFAM" id="SSF52266">
    <property type="entry name" value="SGNH hydrolase"/>
    <property type="match status" value="1"/>
</dbReference>
<dbReference type="Gene3D" id="3.40.50.1110">
    <property type="entry name" value="SGNH hydrolase"/>
    <property type="match status" value="1"/>
</dbReference>
<dbReference type="InterPro" id="IPR036514">
    <property type="entry name" value="SGNH_hydro_sf"/>
</dbReference>
<dbReference type="PANTHER" id="PTHR30383">
    <property type="entry name" value="THIOESTERASE 1/PROTEASE 1/LYSOPHOSPHOLIPASE L1"/>
    <property type="match status" value="1"/>
</dbReference>
<evidence type="ECO:0008006" key="6">
    <source>
        <dbReference type="Google" id="ProtNLM"/>
    </source>
</evidence>
<evidence type="ECO:0000313" key="5">
    <source>
        <dbReference type="Proteomes" id="UP000823934"/>
    </source>
</evidence>
<feature type="domain" description="SGNH hydrolase-type esterase" evidence="2">
    <location>
        <begin position="230"/>
        <end position="381"/>
    </location>
</feature>
<dbReference type="PROSITE" id="PS51257">
    <property type="entry name" value="PROKAR_LIPOPROTEIN"/>
    <property type="match status" value="1"/>
</dbReference>
<gene>
    <name evidence="4" type="ORF">H9889_10180</name>
</gene>
<feature type="domain" description="Peptidoglycan O-acetylesterase N-terminal" evidence="3">
    <location>
        <begin position="92"/>
        <end position="205"/>
    </location>
</feature>
<organism evidence="4 5">
    <name type="scientific">Candidatus Ignatzschineria merdigallinarum</name>
    <dbReference type="NCBI Taxonomy" id="2838621"/>
    <lineage>
        <taxon>Bacteria</taxon>
        <taxon>Pseudomonadati</taxon>
        <taxon>Pseudomonadota</taxon>
        <taxon>Gammaproteobacteria</taxon>
        <taxon>Cardiobacteriales</taxon>
        <taxon>Ignatzschineriaceae</taxon>
        <taxon>Ignatzschineria</taxon>
    </lineage>
</organism>
<protein>
    <recommendedName>
        <fullName evidence="6">SGNH hydrolase-type esterase domain-containing protein</fullName>
    </recommendedName>
</protein>
<sequence>MKALRNSLLIAATLLIAACSADDLDDYRQEIGPGITDFGDRNANQLKAKMRNIAQGGNQVVVITQFGDSHAAADFFTGGLRDSLQEKLGNAGIGWVTPMNVRGQRNAEMTWRSSQWNLASSRTVSDLDFPMGGYIATPARIGGSIDVTLTNPEKSQGLWNVRMVLKARHHDAISITNDRGQLNLTNALSGMGRWQTMSFRTPMPFRVTAEDTNVELGGMWLQQNNQPGAIVSSIATNGAQLSIWNKWSPEWYAELSATNSDLVILEYGTNEAFNDVFDADAYRRNLVDSIRNIRMRLPNATILLLSPPDALLRNASGSCQDRTPPSYEIVKQMQYAVARSERVLYWDWQQAMGGPCSIEKWESEELAGRDKVHLTSQGYKLSARLFYRDLMSFVGLQQ</sequence>
<evidence type="ECO:0000259" key="2">
    <source>
        <dbReference type="Pfam" id="PF13472"/>
    </source>
</evidence>
<keyword evidence="1" id="KW-0732">Signal</keyword>
<evidence type="ECO:0000256" key="1">
    <source>
        <dbReference type="SAM" id="SignalP"/>
    </source>
</evidence>
<dbReference type="InterPro" id="IPR051532">
    <property type="entry name" value="Ester_Hydrolysis_Enzymes"/>
</dbReference>
<dbReference type="Proteomes" id="UP000823934">
    <property type="component" value="Unassembled WGS sequence"/>
</dbReference>